<dbReference type="GeneID" id="93578801"/>
<evidence type="ECO:0000313" key="1">
    <source>
        <dbReference type="EMBL" id="OJJ65995.1"/>
    </source>
</evidence>
<dbReference type="EMBL" id="KV878703">
    <property type="protein sequence ID" value="OJJ65995.1"/>
    <property type="molecule type" value="Genomic_DNA"/>
</dbReference>
<gene>
    <name evidence="1" type="ORF">ASPBRDRAFT_49337</name>
</gene>
<protein>
    <submittedName>
        <fullName evidence="1">Uncharacterized protein</fullName>
    </submittedName>
</protein>
<evidence type="ECO:0000313" key="2">
    <source>
        <dbReference type="Proteomes" id="UP000184499"/>
    </source>
</evidence>
<dbReference type="AlphaFoldDB" id="A0A1L9U2V9"/>
<proteinExistence type="predicted"/>
<sequence>MQDTVVVARNNINRFDEGTTAGWRKKNLEDAKRPIVETSDDDAESNNGLEIWIGPSINLVHKE</sequence>
<dbReference type="Proteomes" id="UP000184499">
    <property type="component" value="Unassembled WGS sequence"/>
</dbReference>
<organism evidence="1 2">
    <name type="scientific">Aspergillus brasiliensis (strain CBS 101740 / IMI 381727 / IBT 21946)</name>
    <dbReference type="NCBI Taxonomy" id="767769"/>
    <lineage>
        <taxon>Eukaryota</taxon>
        <taxon>Fungi</taxon>
        <taxon>Dikarya</taxon>
        <taxon>Ascomycota</taxon>
        <taxon>Pezizomycotina</taxon>
        <taxon>Eurotiomycetes</taxon>
        <taxon>Eurotiomycetidae</taxon>
        <taxon>Eurotiales</taxon>
        <taxon>Aspergillaceae</taxon>
        <taxon>Aspergillus</taxon>
        <taxon>Aspergillus subgen. Circumdati</taxon>
    </lineage>
</organism>
<name>A0A1L9U2V9_ASPBC</name>
<dbReference type="VEuPathDB" id="FungiDB:ASPBRDRAFT_49337"/>
<keyword evidence="2" id="KW-1185">Reference proteome</keyword>
<accession>A0A1L9U2V9</accession>
<dbReference type="RefSeq" id="XP_067473245.1">
    <property type="nucleotide sequence ID" value="XM_067626313.1"/>
</dbReference>
<reference evidence="2" key="1">
    <citation type="journal article" date="2017" name="Genome Biol.">
        <title>Comparative genomics reveals high biological diversity and specific adaptations in the industrially and medically important fungal genus Aspergillus.</title>
        <authorList>
            <person name="de Vries R.P."/>
            <person name="Riley R."/>
            <person name="Wiebenga A."/>
            <person name="Aguilar-Osorio G."/>
            <person name="Amillis S."/>
            <person name="Uchima C.A."/>
            <person name="Anderluh G."/>
            <person name="Asadollahi M."/>
            <person name="Askin M."/>
            <person name="Barry K."/>
            <person name="Battaglia E."/>
            <person name="Bayram O."/>
            <person name="Benocci T."/>
            <person name="Braus-Stromeyer S.A."/>
            <person name="Caldana C."/>
            <person name="Canovas D."/>
            <person name="Cerqueira G.C."/>
            <person name="Chen F."/>
            <person name="Chen W."/>
            <person name="Choi C."/>
            <person name="Clum A."/>
            <person name="Dos Santos R.A."/>
            <person name="Damasio A.R."/>
            <person name="Diallinas G."/>
            <person name="Emri T."/>
            <person name="Fekete E."/>
            <person name="Flipphi M."/>
            <person name="Freyberg S."/>
            <person name="Gallo A."/>
            <person name="Gournas C."/>
            <person name="Habgood R."/>
            <person name="Hainaut M."/>
            <person name="Harispe M.L."/>
            <person name="Henrissat B."/>
            <person name="Hilden K.S."/>
            <person name="Hope R."/>
            <person name="Hossain A."/>
            <person name="Karabika E."/>
            <person name="Karaffa L."/>
            <person name="Karanyi Z."/>
            <person name="Krasevec N."/>
            <person name="Kuo A."/>
            <person name="Kusch H."/>
            <person name="LaButti K."/>
            <person name="Lagendijk E.L."/>
            <person name="Lapidus A."/>
            <person name="Levasseur A."/>
            <person name="Lindquist E."/>
            <person name="Lipzen A."/>
            <person name="Logrieco A.F."/>
            <person name="MacCabe A."/>
            <person name="Maekelae M.R."/>
            <person name="Malavazi I."/>
            <person name="Melin P."/>
            <person name="Meyer V."/>
            <person name="Mielnichuk N."/>
            <person name="Miskei M."/>
            <person name="Molnar A.P."/>
            <person name="Mule G."/>
            <person name="Ngan C.Y."/>
            <person name="Orejas M."/>
            <person name="Orosz E."/>
            <person name="Ouedraogo J.P."/>
            <person name="Overkamp K.M."/>
            <person name="Park H.-S."/>
            <person name="Perrone G."/>
            <person name="Piumi F."/>
            <person name="Punt P.J."/>
            <person name="Ram A.F."/>
            <person name="Ramon A."/>
            <person name="Rauscher S."/>
            <person name="Record E."/>
            <person name="Riano-Pachon D.M."/>
            <person name="Robert V."/>
            <person name="Roehrig J."/>
            <person name="Ruller R."/>
            <person name="Salamov A."/>
            <person name="Salih N.S."/>
            <person name="Samson R.A."/>
            <person name="Sandor E."/>
            <person name="Sanguinetti M."/>
            <person name="Schuetze T."/>
            <person name="Sepcic K."/>
            <person name="Shelest E."/>
            <person name="Sherlock G."/>
            <person name="Sophianopoulou V."/>
            <person name="Squina F.M."/>
            <person name="Sun H."/>
            <person name="Susca A."/>
            <person name="Todd R.B."/>
            <person name="Tsang A."/>
            <person name="Unkles S.E."/>
            <person name="van de Wiele N."/>
            <person name="van Rossen-Uffink D."/>
            <person name="Oliveira J.V."/>
            <person name="Vesth T.C."/>
            <person name="Visser J."/>
            <person name="Yu J.-H."/>
            <person name="Zhou M."/>
            <person name="Andersen M.R."/>
            <person name="Archer D.B."/>
            <person name="Baker S.E."/>
            <person name="Benoit I."/>
            <person name="Brakhage A.A."/>
            <person name="Braus G.H."/>
            <person name="Fischer R."/>
            <person name="Frisvad J.C."/>
            <person name="Goldman G.H."/>
            <person name="Houbraken J."/>
            <person name="Oakley B."/>
            <person name="Pocsi I."/>
            <person name="Scazzocchio C."/>
            <person name="Seiboth B."/>
            <person name="vanKuyk P.A."/>
            <person name="Wortman J."/>
            <person name="Dyer P.S."/>
            <person name="Grigoriev I.V."/>
        </authorList>
    </citation>
    <scope>NUCLEOTIDE SEQUENCE [LARGE SCALE GENOMIC DNA]</scope>
    <source>
        <strain evidence="2">CBS 101740 / IMI 381727 / IBT 21946</strain>
    </source>
</reference>